<dbReference type="Proteomes" id="UP000824366">
    <property type="component" value="Chromosome"/>
</dbReference>
<dbReference type="EMBL" id="AP024238">
    <property type="protein sequence ID" value="BCO29460.1"/>
    <property type="molecule type" value="Genomic_DNA"/>
</dbReference>
<accession>A0ABM7MST8</accession>
<reference evidence="2 3" key="1">
    <citation type="journal article" date="2021" name="Microbiol. Spectr.">
        <title>A Single Bacterium Capable of Oxidation and Reduction of Iron at Circumneutral pH.</title>
        <authorList>
            <person name="Kato S."/>
            <person name="Ohkuma M."/>
        </authorList>
    </citation>
    <scope>NUCLEOTIDE SEQUENCE [LARGE SCALE GENOMIC DNA]</scope>
    <source>
        <strain evidence="2 3">MIZ03</strain>
    </source>
</reference>
<gene>
    <name evidence="1" type="ORF">MIZ03_2191</name>
    <name evidence="2" type="ORF">MIZ03_4383</name>
</gene>
<proteinExistence type="predicted"/>
<protein>
    <submittedName>
        <fullName evidence="2">Uncharacterized protein</fullName>
    </submittedName>
</protein>
<sequence length="53" mass="5807">MGSMKPKSTGQEMGLNGVDNHRNGLPGLIFRFLRRLPLANAIFGSSRCRHVPA</sequence>
<name>A0ABM7MST8_9BURK</name>
<evidence type="ECO:0000313" key="2">
    <source>
        <dbReference type="EMBL" id="BCO29460.1"/>
    </source>
</evidence>
<evidence type="ECO:0000313" key="1">
    <source>
        <dbReference type="EMBL" id="BCO27303.1"/>
    </source>
</evidence>
<organism evidence="2 3">
    <name type="scientific">Rhodoferax lithotrophicus</name>
    <dbReference type="NCBI Taxonomy" id="2798804"/>
    <lineage>
        <taxon>Bacteria</taxon>
        <taxon>Pseudomonadati</taxon>
        <taxon>Pseudomonadota</taxon>
        <taxon>Betaproteobacteria</taxon>
        <taxon>Burkholderiales</taxon>
        <taxon>Comamonadaceae</taxon>
        <taxon>Rhodoferax</taxon>
    </lineage>
</organism>
<evidence type="ECO:0000313" key="3">
    <source>
        <dbReference type="Proteomes" id="UP000824366"/>
    </source>
</evidence>
<dbReference type="EMBL" id="AP024238">
    <property type="protein sequence ID" value="BCO27303.1"/>
    <property type="molecule type" value="Genomic_DNA"/>
</dbReference>
<keyword evidence="3" id="KW-1185">Reference proteome</keyword>